<comment type="caution">
    <text evidence="2">The sequence shown here is derived from an EMBL/GenBank/DDBJ whole genome shotgun (WGS) entry which is preliminary data.</text>
</comment>
<dbReference type="Proteomes" id="UP000093928">
    <property type="component" value="Unassembled WGS sequence"/>
</dbReference>
<dbReference type="EMBL" id="LZLS01000217">
    <property type="protein sequence ID" value="OBK20707.1"/>
    <property type="molecule type" value="Genomic_DNA"/>
</dbReference>
<keyword evidence="1" id="KW-0812">Transmembrane</keyword>
<organism evidence="2 3">
    <name type="scientific">Mycobacterium asiaticum</name>
    <dbReference type="NCBI Taxonomy" id="1790"/>
    <lineage>
        <taxon>Bacteria</taxon>
        <taxon>Bacillati</taxon>
        <taxon>Actinomycetota</taxon>
        <taxon>Actinomycetes</taxon>
        <taxon>Mycobacteriales</taxon>
        <taxon>Mycobacteriaceae</taxon>
        <taxon>Mycobacterium</taxon>
    </lineage>
</organism>
<proteinExistence type="predicted"/>
<protein>
    <recommendedName>
        <fullName evidence="4">DUF4381 domain-containing protein</fullName>
    </recommendedName>
</protein>
<dbReference type="AlphaFoldDB" id="A0A1A3NK20"/>
<reference evidence="2 3" key="1">
    <citation type="submission" date="2016-06" db="EMBL/GenBank/DDBJ databases">
        <authorList>
            <person name="Kjaerup R.B."/>
            <person name="Dalgaard T.S."/>
            <person name="Juul-Madsen H.R."/>
        </authorList>
    </citation>
    <scope>NUCLEOTIDE SEQUENCE [LARGE SCALE GENOMIC DNA]</scope>
    <source>
        <strain evidence="2 3">1165133.8</strain>
    </source>
</reference>
<evidence type="ECO:0000256" key="1">
    <source>
        <dbReference type="SAM" id="Phobius"/>
    </source>
</evidence>
<accession>A0A1A3NK20</accession>
<evidence type="ECO:0000313" key="3">
    <source>
        <dbReference type="Proteomes" id="UP000093928"/>
    </source>
</evidence>
<sequence length="157" mass="17813">MPDDLLRHVFGPQPYSSWWSVWAVLLFLAVIVWYTSVFVWTLPSHRLRRIPVVRRLHAGVIRYRFTRRVRRIADEQRAGQLSGPQACAAISRTVRSFLHQATGERAQYLHVGDLADGRLAAAAPLLTLLHDGQFNAETAVDVADVSPMAQELIRSWT</sequence>
<keyword evidence="1" id="KW-0472">Membrane</keyword>
<evidence type="ECO:0008006" key="4">
    <source>
        <dbReference type="Google" id="ProtNLM"/>
    </source>
</evidence>
<dbReference type="RefSeq" id="WP_065146851.1">
    <property type="nucleotide sequence ID" value="NZ_LZLS01000217.1"/>
</dbReference>
<keyword evidence="1" id="KW-1133">Transmembrane helix</keyword>
<gene>
    <name evidence="2" type="ORF">A5634_12030</name>
</gene>
<feature type="transmembrane region" description="Helical" evidence="1">
    <location>
        <begin position="20"/>
        <end position="42"/>
    </location>
</feature>
<name>A0A1A3NK20_MYCAS</name>
<evidence type="ECO:0000313" key="2">
    <source>
        <dbReference type="EMBL" id="OBK20707.1"/>
    </source>
</evidence>
<dbReference type="OrthoDB" id="4639836at2"/>